<gene>
    <name evidence="2" type="ORF">GGX14DRAFT_668128</name>
</gene>
<dbReference type="EMBL" id="JARJCW010000078">
    <property type="protein sequence ID" value="KAJ7197466.1"/>
    <property type="molecule type" value="Genomic_DNA"/>
</dbReference>
<accession>A0AAD6Y782</accession>
<sequence length="297" mass="31222">MPAPRSAHKPAARCTACPIRRANRIRRIKPTPTPTCRDRDAPPSRVPGRQPAPVTLAPTPPPAPPAAHSTRWPSRLLDHAHGASMTNPSDPSATVRRPLASFPVSLRIGMPRRVLIADNGSSYAKVYFEIPLVVGTFRIRFAARRRSVCGLWAGIPSVYAHPAEMRSIAGSGSKYTPRSGRTSTPQSRRRQMPTRTLDPDVRCQPRVAAAATSSTPPTIGPASGVPSPQATSGVSVAATNTDVHRRPRGCEGGSRVIRATDDRPALSPSAMGGGSVAAANAGGEAAACGVWLLGITL</sequence>
<feature type="region of interest" description="Disordered" evidence="1">
    <location>
        <begin position="169"/>
        <end position="233"/>
    </location>
</feature>
<evidence type="ECO:0000313" key="3">
    <source>
        <dbReference type="Proteomes" id="UP001219525"/>
    </source>
</evidence>
<reference evidence="2" key="1">
    <citation type="submission" date="2023-03" db="EMBL/GenBank/DDBJ databases">
        <title>Massive genome expansion in bonnet fungi (Mycena s.s.) driven by repeated elements and novel gene families across ecological guilds.</title>
        <authorList>
            <consortium name="Lawrence Berkeley National Laboratory"/>
            <person name="Harder C.B."/>
            <person name="Miyauchi S."/>
            <person name="Viragh M."/>
            <person name="Kuo A."/>
            <person name="Thoen E."/>
            <person name="Andreopoulos B."/>
            <person name="Lu D."/>
            <person name="Skrede I."/>
            <person name="Drula E."/>
            <person name="Henrissat B."/>
            <person name="Morin E."/>
            <person name="Kohler A."/>
            <person name="Barry K."/>
            <person name="LaButti K."/>
            <person name="Morin E."/>
            <person name="Salamov A."/>
            <person name="Lipzen A."/>
            <person name="Mereny Z."/>
            <person name="Hegedus B."/>
            <person name="Baldrian P."/>
            <person name="Stursova M."/>
            <person name="Weitz H."/>
            <person name="Taylor A."/>
            <person name="Grigoriev I.V."/>
            <person name="Nagy L.G."/>
            <person name="Martin F."/>
            <person name="Kauserud H."/>
        </authorList>
    </citation>
    <scope>NUCLEOTIDE SEQUENCE</scope>
    <source>
        <strain evidence="2">9144</strain>
    </source>
</reference>
<dbReference type="AlphaFoldDB" id="A0AAD6Y782"/>
<feature type="compositionally biased region" description="Basic residues" evidence="1">
    <location>
        <begin position="1"/>
        <end position="11"/>
    </location>
</feature>
<dbReference type="Proteomes" id="UP001219525">
    <property type="component" value="Unassembled WGS sequence"/>
</dbReference>
<name>A0AAD6Y782_9AGAR</name>
<keyword evidence="3" id="KW-1185">Reference proteome</keyword>
<protein>
    <submittedName>
        <fullName evidence="2">Uncharacterized protein</fullName>
    </submittedName>
</protein>
<evidence type="ECO:0000256" key="1">
    <source>
        <dbReference type="SAM" id="MobiDB-lite"/>
    </source>
</evidence>
<feature type="compositionally biased region" description="Polar residues" evidence="1">
    <location>
        <begin position="173"/>
        <end position="186"/>
    </location>
</feature>
<proteinExistence type="predicted"/>
<comment type="caution">
    <text evidence="2">The sequence shown here is derived from an EMBL/GenBank/DDBJ whole genome shotgun (WGS) entry which is preliminary data.</text>
</comment>
<evidence type="ECO:0000313" key="2">
    <source>
        <dbReference type="EMBL" id="KAJ7197466.1"/>
    </source>
</evidence>
<organism evidence="2 3">
    <name type="scientific">Mycena pura</name>
    <dbReference type="NCBI Taxonomy" id="153505"/>
    <lineage>
        <taxon>Eukaryota</taxon>
        <taxon>Fungi</taxon>
        <taxon>Dikarya</taxon>
        <taxon>Basidiomycota</taxon>
        <taxon>Agaricomycotina</taxon>
        <taxon>Agaricomycetes</taxon>
        <taxon>Agaricomycetidae</taxon>
        <taxon>Agaricales</taxon>
        <taxon>Marasmiineae</taxon>
        <taxon>Mycenaceae</taxon>
        <taxon>Mycena</taxon>
    </lineage>
</organism>
<feature type="region of interest" description="Disordered" evidence="1">
    <location>
        <begin position="1"/>
        <end position="71"/>
    </location>
</feature>
<feature type="compositionally biased region" description="Low complexity" evidence="1">
    <location>
        <begin position="208"/>
        <end position="224"/>
    </location>
</feature>